<comment type="caution">
    <text evidence="8">The sequence shown here is derived from an EMBL/GenBank/DDBJ whole genome shotgun (WGS) entry which is preliminary data.</text>
</comment>
<feature type="compositionally biased region" description="Basic and acidic residues" evidence="6">
    <location>
        <begin position="523"/>
        <end position="536"/>
    </location>
</feature>
<keyword evidence="9" id="KW-1185">Reference proteome</keyword>
<protein>
    <recommendedName>
        <fullName evidence="7">C2H2-type domain-containing protein</fullName>
    </recommendedName>
</protein>
<feature type="compositionally biased region" description="Polar residues" evidence="6">
    <location>
        <begin position="121"/>
        <end position="138"/>
    </location>
</feature>
<dbReference type="PROSITE" id="PS00028">
    <property type="entry name" value="ZINC_FINGER_C2H2_1"/>
    <property type="match status" value="6"/>
</dbReference>
<feature type="compositionally biased region" description="Pro residues" evidence="6">
    <location>
        <begin position="574"/>
        <end position="589"/>
    </location>
</feature>
<accession>A0ABP1PKE9</accession>
<feature type="compositionally biased region" description="Basic and acidic residues" evidence="6">
    <location>
        <begin position="236"/>
        <end position="247"/>
    </location>
</feature>
<feature type="compositionally biased region" description="Basic residues" evidence="6">
    <location>
        <begin position="220"/>
        <end position="235"/>
    </location>
</feature>
<evidence type="ECO:0000256" key="1">
    <source>
        <dbReference type="ARBA" id="ARBA00022723"/>
    </source>
</evidence>
<feature type="compositionally biased region" description="Acidic residues" evidence="6">
    <location>
        <begin position="601"/>
        <end position="626"/>
    </location>
</feature>
<feature type="region of interest" description="Disordered" evidence="6">
    <location>
        <begin position="420"/>
        <end position="475"/>
    </location>
</feature>
<evidence type="ECO:0000256" key="6">
    <source>
        <dbReference type="SAM" id="MobiDB-lite"/>
    </source>
</evidence>
<dbReference type="Proteomes" id="UP001642540">
    <property type="component" value="Unassembled WGS sequence"/>
</dbReference>
<feature type="domain" description="C2H2-type" evidence="7">
    <location>
        <begin position="907"/>
        <end position="935"/>
    </location>
</feature>
<feature type="domain" description="C2H2-type" evidence="7">
    <location>
        <begin position="1082"/>
        <end position="1112"/>
    </location>
</feature>
<gene>
    <name evidence="8" type="ORF">ODALV1_LOCUS392</name>
</gene>
<dbReference type="PANTHER" id="PTHR24403:SF67">
    <property type="entry name" value="FI01116P-RELATED"/>
    <property type="match status" value="1"/>
</dbReference>
<feature type="compositionally biased region" description="Basic and acidic residues" evidence="6">
    <location>
        <begin position="420"/>
        <end position="431"/>
    </location>
</feature>
<sequence length="1294" mass="151425">MTTFDLNIKCQIKEELLRPEEEDEHLVDTSSLLTCPSPPHTRQDQDDSLPLTSGQAQEEEMDVNCGEPSKSQPLRRGSRRRKGGEVPEESSREVKQFKSCSRPKDPSSSSRSTKKGDTPKTTKNSAQRSITKRPNLTKQTERRQKNQSEESSTKKKEPERKRIRAKPSEESKQRKRDRRRERLANETPAEKEERIRKRREERLQKFEQKTEAEKEELLKRTRFLQRQRRAAKRQRRPNETEEEKDARLREMASSKFFAWEAKKASLPPEEAEQAEIQQKMKRYLGYLAYKAKFRPEEWKEKEKMRQKFSTFSVEKKMRVTKRNKAYMKRLPEETRKKYRKIAWTNYINKLKQTNPAKWEQIYERNRKRVAEETAEERHRRLLGYKVYQAKRKAKIQLEKEGVLTAEEIERRLEEVVKQVEEKDRLEREKNPVDPADYQPREKARKPKKKSQQELPKMPFPLTSSTLQELPKPPQQKQTLLSVFKQVEQCQKIDAEAEPQAVIVTRHSESPPEEESPFVDNEEKDQVETEKKKKLEYQPRFLKARKPRRKNTARKSEEELTQIETCPSPSRPQQDPHPPQLECPAAPPCSRPSEESPQVRVEEEEESFHMDDEPDADDIEPNNEEEFASLASPSPASPPSPFSPSNSEDQLEEPQQQPTGIALEVETSSEVAVGLSEEISPHRGLDSKKIRKVEERIVCDECGKCLHPQSMKVHKHLFHNPLKVSSFKCPKCDKEFTSSHRLWDHYLNLHDEEKKPLAKKVSTYDGPFICEQCGKNYSQKANLEMHMKQVHLGERIICEVCGKEEQSQGKLWRHKITKHPQLKTPPPKGTIFCQYCSEPVLRSLPQHVKKFHPDKYEEFLQNDSAAALTVSKSNRDSKIKCVECDKEIRLDSVKRHMRNVHGHGSMAFPCQHCGKEFKENYHLNEHLRIVHSVDSFGNDSGAQIVRKENKGRKRKEFCIPCQHCGKEFKERYKLSEHIRLVHTIDSFDRKVDSMKLIKESKDEDGHTLLLCSLCDEKLFRRKEIGGHLLSTHLDVFEKLTKGGDDGISPSWKCVECVEDKEPCFGSEQLFYSHVKSCHPDKTKYCSQLNCYKLFSTQHSLRVHHSKEHSHAKFINPLCFEGGTLRRPRLRCDCCMTIFLRKPELMEHVKTLHPEAYWPCPHCELMFYTEQKLTETHLRSCRRNPEVRRPKKVVKGKRGRPKKIPKKTDETDEDEDGTASESEYLGIKDEKVAITGPSLATRTRNSSRIKAKRRKNRKVNSLKKHNMNDEKLKKEVKVLILRMTKEQIDYYSKARN</sequence>
<dbReference type="Pfam" id="PF00096">
    <property type="entry name" value="zf-C2H2"/>
    <property type="match status" value="4"/>
</dbReference>
<name>A0ABP1PKE9_9HEXA</name>
<dbReference type="SUPFAM" id="SSF57667">
    <property type="entry name" value="beta-beta-alpha zinc fingers"/>
    <property type="match status" value="2"/>
</dbReference>
<feature type="domain" description="C2H2-type" evidence="7">
    <location>
        <begin position="767"/>
        <end position="795"/>
    </location>
</feature>
<feature type="compositionally biased region" description="Polar residues" evidence="6">
    <location>
        <begin position="561"/>
        <end position="572"/>
    </location>
</feature>
<dbReference type="InterPro" id="IPR013087">
    <property type="entry name" value="Znf_C2H2_type"/>
</dbReference>
<feature type="region of interest" description="Disordered" evidence="6">
    <location>
        <begin position="494"/>
        <end position="657"/>
    </location>
</feature>
<feature type="domain" description="C2H2-type" evidence="7">
    <location>
        <begin position="958"/>
        <end position="982"/>
    </location>
</feature>
<feature type="compositionally biased region" description="Basic residues" evidence="6">
    <location>
        <begin position="541"/>
        <end position="552"/>
    </location>
</feature>
<feature type="domain" description="C2H2-type" evidence="7">
    <location>
        <begin position="726"/>
        <end position="754"/>
    </location>
</feature>
<proteinExistence type="predicted"/>
<feature type="compositionally biased region" description="Basic residues" evidence="6">
    <location>
        <begin position="1187"/>
        <end position="1203"/>
    </location>
</feature>
<keyword evidence="4" id="KW-0862">Zinc</keyword>
<evidence type="ECO:0000256" key="5">
    <source>
        <dbReference type="PROSITE-ProRule" id="PRU00042"/>
    </source>
</evidence>
<feature type="compositionally biased region" description="Basic and acidic residues" evidence="6">
    <location>
        <begin position="83"/>
        <end position="96"/>
    </location>
</feature>
<dbReference type="InterPro" id="IPR050688">
    <property type="entry name" value="Zinc_finger/UBP_domain"/>
</dbReference>
<dbReference type="PROSITE" id="PS50157">
    <property type="entry name" value="ZINC_FINGER_C2H2_2"/>
    <property type="match status" value="5"/>
</dbReference>
<keyword evidence="1" id="KW-0479">Metal-binding</keyword>
<dbReference type="Gene3D" id="3.30.160.60">
    <property type="entry name" value="Classic Zinc Finger"/>
    <property type="match status" value="4"/>
</dbReference>
<evidence type="ECO:0000313" key="8">
    <source>
        <dbReference type="EMBL" id="CAL8068635.1"/>
    </source>
</evidence>
<keyword evidence="2" id="KW-0677">Repeat</keyword>
<organism evidence="8 9">
    <name type="scientific">Orchesella dallaii</name>
    <dbReference type="NCBI Taxonomy" id="48710"/>
    <lineage>
        <taxon>Eukaryota</taxon>
        <taxon>Metazoa</taxon>
        <taxon>Ecdysozoa</taxon>
        <taxon>Arthropoda</taxon>
        <taxon>Hexapoda</taxon>
        <taxon>Collembola</taxon>
        <taxon>Entomobryomorpha</taxon>
        <taxon>Entomobryoidea</taxon>
        <taxon>Orchesellidae</taxon>
        <taxon>Orchesellinae</taxon>
        <taxon>Orchesella</taxon>
    </lineage>
</organism>
<dbReference type="InterPro" id="IPR036236">
    <property type="entry name" value="Znf_C2H2_sf"/>
</dbReference>
<dbReference type="EMBL" id="CAXLJM020000002">
    <property type="protein sequence ID" value="CAL8068635.1"/>
    <property type="molecule type" value="Genomic_DNA"/>
</dbReference>
<feature type="region of interest" description="Disordered" evidence="6">
    <location>
        <begin position="19"/>
        <end position="247"/>
    </location>
</feature>
<reference evidence="8 9" key="1">
    <citation type="submission" date="2024-08" db="EMBL/GenBank/DDBJ databases">
        <authorList>
            <person name="Cucini C."/>
            <person name="Frati F."/>
        </authorList>
    </citation>
    <scope>NUCLEOTIDE SEQUENCE [LARGE SCALE GENOMIC DNA]</scope>
</reference>
<feature type="compositionally biased region" description="Acidic residues" evidence="6">
    <location>
        <begin position="510"/>
        <end position="522"/>
    </location>
</feature>
<evidence type="ECO:0000313" key="9">
    <source>
        <dbReference type="Proteomes" id="UP001642540"/>
    </source>
</evidence>
<feature type="region of interest" description="Disordered" evidence="6">
    <location>
        <begin position="1179"/>
        <end position="1220"/>
    </location>
</feature>
<feature type="compositionally biased region" description="Low complexity" evidence="6">
    <location>
        <begin position="465"/>
        <end position="475"/>
    </location>
</feature>
<feature type="region of interest" description="Disordered" evidence="6">
    <location>
        <begin position="1239"/>
        <end position="1259"/>
    </location>
</feature>
<evidence type="ECO:0000256" key="4">
    <source>
        <dbReference type="ARBA" id="ARBA00022833"/>
    </source>
</evidence>
<dbReference type="PANTHER" id="PTHR24403">
    <property type="entry name" value="ZINC FINGER PROTEIN"/>
    <property type="match status" value="1"/>
</dbReference>
<evidence type="ECO:0000259" key="7">
    <source>
        <dbReference type="PROSITE" id="PS50157"/>
    </source>
</evidence>
<feature type="compositionally biased region" description="Basic residues" evidence="6">
    <location>
        <begin position="1243"/>
        <end position="1259"/>
    </location>
</feature>
<dbReference type="SMART" id="SM00355">
    <property type="entry name" value="ZnF_C2H2"/>
    <property type="match status" value="12"/>
</dbReference>
<evidence type="ECO:0000256" key="3">
    <source>
        <dbReference type="ARBA" id="ARBA00022771"/>
    </source>
</evidence>
<feature type="compositionally biased region" description="Basic and acidic residues" evidence="6">
    <location>
        <begin position="180"/>
        <end position="219"/>
    </location>
</feature>
<keyword evidence="3 5" id="KW-0863">Zinc-finger</keyword>
<evidence type="ECO:0000256" key="2">
    <source>
        <dbReference type="ARBA" id="ARBA00022737"/>
    </source>
</evidence>
<feature type="compositionally biased region" description="Basic and acidic residues" evidence="6">
    <location>
        <begin position="139"/>
        <end position="172"/>
    </location>
</feature>